<comment type="subcellular location">
    <subcellularLocation>
        <location evidence="1">Cell membrane</location>
        <topology evidence="1">Multi-pass membrane protein</topology>
    </subcellularLocation>
</comment>
<evidence type="ECO:0000256" key="11">
    <source>
        <dbReference type="SAM" id="Phobius"/>
    </source>
</evidence>
<keyword evidence="4 11" id="KW-1133">Transmembrane helix</keyword>
<evidence type="ECO:0000313" key="13">
    <source>
        <dbReference type="Proteomes" id="UP000694865"/>
    </source>
</evidence>
<evidence type="ECO:0000256" key="9">
    <source>
        <dbReference type="ARBA" id="ARBA00023224"/>
    </source>
</evidence>
<evidence type="ECO:0000256" key="7">
    <source>
        <dbReference type="ARBA" id="ARBA00023170"/>
    </source>
</evidence>
<evidence type="ECO:0000259" key="12">
    <source>
        <dbReference type="PROSITE" id="PS50262"/>
    </source>
</evidence>
<organism evidence="13 14">
    <name type="scientific">Saccoglossus kowalevskii</name>
    <name type="common">Acorn worm</name>
    <dbReference type="NCBI Taxonomy" id="10224"/>
    <lineage>
        <taxon>Eukaryota</taxon>
        <taxon>Metazoa</taxon>
        <taxon>Hemichordata</taxon>
        <taxon>Enteropneusta</taxon>
        <taxon>Harrimaniidae</taxon>
        <taxon>Saccoglossus</taxon>
    </lineage>
</organism>
<keyword evidence="3 10" id="KW-0812">Transmembrane</keyword>
<evidence type="ECO:0000256" key="1">
    <source>
        <dbReference type="ARBA" id="ARBA00004651"/>
    </source>
</evidence>
<evidence type="ECO:0000313" key="14">
    <source>
        <dbReference type="RefSeq" id="XP_002737407.1"/>
    </source>
</evidence>
<feature type="transmembrane region" description="Helical" evidence="11">
    <location>
        <begin position="303"/>
        <end position="326"/>
    </location>
</feature>
<feature type="transmembrane region" description="Helical" evidence="11">
    <location>
        <begin position="219"/>
        <end position="247"/>
    </location>
</feature>
<dbReference type="InterPro" id="IPR008361">
    <property type="entry name" value="MCH_rcpt"/>
</dbReference>
<feature type="transmembrane region" description="Helical" evidence="11">
    <location>
        <begin position="268"/>
        <end position="291"/>
    </location>
</feature>
<dbReference type="PRINTS" id="PR01783">
    <property type="entry name" value="MCHRECEPTOR"/>
</dbReference>
<dbReference type="GeneID" id="100379023"/>
<evidence type="ECO:0000256" key="8">
    <source>
        <dbReference type="ARBA" id="ARBA00023180"/>
    </source>
</evidence>
<sequence>MDSTMLAASNSQNRVLQLVAMVNVTSSTVLDATLRLHNVSTNDSIPGRPWPGWIRTSVIPLFFGIVCFLGILGNGTVIAVLLRFNNMRTVPNIYILNLAFADLLFMFSIPFLAFQYATSNWVFGQALCKIVFAVDGMNMFTGIFILTAMSIDRYFAIVHGITSIKYRTVRNARMINCCMWLLSILVTLPLWIYSSTVSTNPQQVKCDIVWPKEVFSMYFTIYAFVLGFALPVTIISGCYLSLVIYIVRSKGPRSENPRKSTGSRKVALLVLSVVAMFVICWLPFYVIQFVLLSNQDVTLAIYISYYSSLCLSYANSCLNPIVYTFAGENFRKNLSKICHRRRRKRRKIQRGRRVVKKGIFKKASRMSWTLANFSSNDNANYGNTLGTAIELDTTTTTTESCQLTTYSDIISDEPM</sequence>
<keyword evidence="7 10" id="KW-0675">Receptor</keyword>
<dbReference type="PROSITE" id="PS00237">
    <property type="entry name" value="G_PROTEIN_RECEP_F1_1"/>
    <property type="match status" value="1"/>
</dbReference>
<dbReference type="InterPro" id="IPR017452">
    <property type="entry name" value="GPCR_Rhodpsn_7TM"/>
</dbReference>
<proteinExistence type="inferred from homology"/>
<dbReference type="PANTHER" id="PTHR24229">
    <property type="entry name" value="NEUROPEPTIDES RECEPTOR"/>
    <property type="match status" value="1"/>
</dbReference>
<dbReference type="Pfam" id="PF00001">
    <property type="entry name" value="7tm_1"/>
    <property type="match status" value="1"/>
</dbReference>
<evidence type="ECO:0000256" key="6">
    <source>
        <dbReference type="ARBA" id="ARBA00023136"/>
    </source>
</evidence>
<evidence type="ECO:0000256" key="3">
    <source>
        <dbReference type="ARBA" id="ARBA00022692"/>
    </source>
</evidence>
<keyword evidence="13" id="KW-1185">Reference proteome</keyword>
<dbReference type="PANTHER" id="PTHR24229:SF40">
    <property type="entry name" value="ALLATOSTATIN C RECEPTOR 1-RELATED"/>
    <property type="match status" value="1"/>
</dbReference>
<dbReference type="SMART" id="SM01381">
    <property type="entry name" value="7TM_GPCR_Srsx"/>
    <property type="match status" value="1"/>
</dbReference>
<keyword evidence="9 10" id="KW-0807">Transducer</keyword>
<feature type="transmembrane region" description="Helical" evidence="11">
    <location>
        <begin position="58"/>
        <end position="82"/>
    </location>
</feature>
<accession>A0ABM0GU47</accession>
<keyword evidence="6 11" id="KW-0472">Membrane</keyword>
<reference evidence="14" key="1">
    <citation type="submission" date="2025-08" db="UniProtKB">
        <authorList>
            <consortium name="RefSeq"/>
        </authorList>
    </citation>
    <scope>IDENTIFICATION</scope>
    <source>
        <tissue evidence="14">Testes</tissue>
    </source>
</reference>
<keyword evidence="2" id="KW-1003">Cell membrane</keyword>
<name>A0ABM0GU47_SACKO</name>
<dbReference type="PROSITE" id="PS50262">
    <property type="entry name" value="G_PROTEIN_RECEP_F1_2"/>
    <property type="match status" value="1"/>
</dbReference>
<comment type="similarity">
    <text evidence="10">Belongs to the G-protein coupled receptor 1 family.</text>
</comment>
<dbReference type="Proteomes" id="UP000694865">
    <property type="component" value="Unplaced"/>
</dbReference>
<keyword evidence="8" id="KW-0325">Glycoprotein</keyword>
<dbReference type="RefSeq" id="XP_002737407.1">
    <property type="nucleotide sequence ID" value="XM_002737361.1"/>
</dbReference>
<dbReference type="PRINTS" id="PR00237">
    <property type="entry name" value="GPCRRHODOPSN"/>
</dbReference>
<keyword evidence="5 10" id="KW-0297">G-protein coupled receptor</keyword>
<feature type="transmembrane region" description="Helical" evidence="11">
    <location>
        <begin position="172"/>
        <end position="193"/>
    </location>
</feature>
<gene>
    <name evidence="14" type="primary">LOC100379023</name>
</gene>
<dbReference type="InterPro" id="IPR000276">
    <property type="entry name" value="GPCR_Rhodpsn"/>
</dbReference>
<feature type="domain" description="G-protein coupled receptors family 1 profile" evidence="12">
    <location>
        <begin position="73"/>
        <end position="323"/>
    </location>
</feature>
<dbReference type="SUPFAM" id="SSF81321">
    <property type="entry name" value="Family A G protein-coupled receptor-like"/>
    <property type="match status" value="1"/>
</dbReference>
<feature type="transmembrane region" description="Helical" evidence="11">
    <location>
        <begin position="94"/>
        <end position="118"/>
    </location>
</feature>
<evidence type="ECO:0000256" key="10">
    <source>
        <dbReference type="RuleBase" id="RU000688"/>
    </source>
</evidence>
<evidence type="ECO:0000256" key="4">
    <source>
        <dbReference type="ARBA" id="ARBA00022989"/>
    </source>
</evidence>
<evidence type="ECO:0000256" key="2">
    <source>
        <dbReference type="ARBA" id="ARBA00022475"/>
    </source>
</evidence>
<feature type="transmembrane region" description="Helical" evidence="11">
    <location>
        <begin position="130"/>
        <end position="151"/>
    </location>
</feature>
<dbReference type="Gene3D" id="1.20.1070.10">
    <property type="entry name" value="Rhodopsin 7-helix transmembrane proteins"/>
    <property type="match status" value="1"/>
</dbReference>
<evidence type="ECO:0000256" key="5">
    <source>
        <dbReference type="ARBA" id="ARBA00023040"/>
    </source>
</evidence>
<protein>
    <submittedName>
        <fullName evidence="14">Somatostatin receptor type 2-like</fullName>
    </submittedName>
</protein>